<comment type="subcellular location">
    <subcellularLocation>
        <location evidence="1">Endomembrane system</location>
    </subcellularLocation>
</comment>
<reference evidence="9" key="1">
    <citation type="submission" date="2022-07" db="EMBL/GenBank/DDBJ databases">
        <title>Phylogenomic reconstructions and comparative analyses of Kickxellomycotina fungi.</title>
        <authorList>
            <person name="Reynolds N.K."/>
            <person name="Stajich J.E."/>
            <person name="Barry K."/>
            <person name="Grigoriev I.V."/>
            <person name="Crous P."/>
            <person name="Smith M.E."/>
        </authorList>
    </citation>
    <scope>NUCLEOTIDE SEQUENCE</scope>
    <source>
        <strain evidence="9">BCRC 34381</strain>
    </source>
</reference>
<dbReference type="InterPro" id="IPR013037">
    <property type="entry name" value="Clathrin_b-adaptin_app_Ig-like"/>
</dbReference>
<dbReference type="SMART" id="SM01020">
    <property type="entry name" value="B2-adapt-app_C"/>
    <property type="match status" value="1"/>
</dbReference>
<feature type="region of interest" description="Disordered" evidence="6">
    <location>
        <begin position="841"/>
        <end position="861"/>
    </location>
</feature>
<dbReference type="OrthoDB" id="10254310at2759"/>
<dbReference type="InterPro" id="IPR016024">
    <property type="entry name" value="ARM-type_fold"/>
</dbReference>
<dbReference type="SUPFAM" id="SSF55711">
    <property type="entry name" value="Subdomain of clathrin and coatomer appendage domain"/>
    <property type="match status" value="1"/>
</dbReference>
<feature type="compositionally biased region" description="Polar residues" evidence="6">
    <location>
        <begin position="843"/>
        <end position="853"/>
    </location>
</feature>
<evidence type="ECO:0000313" key="9">
    <source>
        <dbReference type="EMBL" id="KAJ1732068.1"/>
    </source>
</evidence>
<keyword evidence="4" id="KW-0653">Protein transport</keyword>
<dbReference type="AlphaFoldDB" id="A0A9W7YFE8"/>
<dbReference type="InterPro" id="IPR009028">
    <property type="entry name" value="Coatomer/calthrin_app_sub_C"/>
</dbReference>
<dbReference type="Pfam" id="PF02883">
    <property type="entry name" value="Alpha_adaptinC2"/>
    <property type="match status" value="1"/>
</dbReference>
<dbReference type="Gene3D" id="1.25.10.10">
    <property type="entry name" value="Leucine-rich Repeat Variant"/>
    <property type="match status" value="1"/>
</dbReference>
<dbReference type="GO" id="GO:0012505">
    <property type="term" value="C:endomembrane system"/>
    <property type="evidence" value="ECO:0007669"/>
    <property type="project" value="UniProtKB-SubCell"/>
</dbReference>
<dbReference type="Gene3D" id="2.60.40.1150">
    <property type="match status" value="1"/>
</dbReference>
<keyword evidence="10" id="KW-1185">Reference proteome</keyword>
<name>A0A9W7YFE8_9FUNG</name>
<dbReference type="InterPro" id="IPR015151">
    <property type="entry name" value="B-adaptin_app_sub_C"/>
</dbReference>
<evidence type="ECO:0000256" key="4">
    <source>
        <dbReference type="ARBA" id="ARBA00022927"/>
    </source>
</evidence>
<evidence type="ECO:0000259" key="8">
    <source>
        <dbReference type="SMART" id="SM01020"/>
    </source>
</evidence>
<feature type="region of interest" description="Disordered" evidence="6">
    <location>
        <begin position="596"/>
        <end position="642"/>
    </location>
</feature>
<dbReference type="Gene3D" id="3.30.310.10">
    <property type="entry name" value="TATA-Binding Protein"/>
    <property type="match status" value="1"/>
</dbReference>
<evidence type="ECO:0000313" key="10">
    <source>
        <dbReference type="Proteomes" id="UP001143981"/>
    </source>
</evidence>
<evidence type="ECO:0008006" key="11">
    <source>
        <dbReference type="Google" id="ProtNLM"/>
    </source>
</evidence>
<feature type="domain" description="Clathrin adaptor alpha/beta/gamma-adaptin appendage Ig-like subdomain" evidence="7">
    <location>
        <begin position="1023"/>
        <end position="1132"/>
    </location>
</feature>
<comment type="caution">
    <text evidence="9">The sequence shown here is derived from an EMBL/GenBank/DDBJ whole genome shotgun (WGS) entry which is preliminary data.</text>
</comment>
<dbReference type="InterPro" id="IPR013041">
    <property type="entry name" value="Clathrin_app_Ig-like_sf"/>
</dbReference>
<accession>A0A9W7YFE8</accession>
<evidence type="ECO:0000256" key="3">
    <source>
        <dbReference type="ARBA" id="ARBA00022448"/>
    </source>
</evidence>
<dbReference type="InterPro" id="IPR002553">
    <property type="entry name" value="Clathrin/coatomer_adapt-like_N"/>
</dbReference>
<comment type="similarity">
    <text evidence="2">Belongs to the adaptor complexes large subunit family.</text>
</comment>
<evidence type="ECO:0000256" key="1">
    <source>
        <dbReference type="ARBA" id="ARBA00004308"/>
    </source>
</evidence>
<dbReference type="InterPro" id="IPR011989">
    <property type="entry name" value="ARM-like"/>
</dbReference>
<protein>
    <recommendedName>
        <fullName evidence="11">AP complex subunit beta</fullName>
    </recommendedName>
</protein>
<dbReference type="GO" id="GO:0006886">
    <property type="term" value="P:intracellular protein transport"/>
    <property type="evidence" value="ECO:0007669"/>
    <property type="project" value="InterPro"/>
</dbReference>
<dbReference type="PANTHER" id="PTHR11134">
    <property type="entry name" value="ADAPTOR COMPLEX SUBUNIT BETA FAMILY MEMBER"/>
    <property type="match status" value="1"/>
</dbReference>
<dbReference type="Pfam" id="PF01602">
    <property type="entry name" value="Adaptin_N"/>
    <property type="match status" value="1"/>
</dbReference>
<dbReference type="InterPro" id="IPR012295">
    <property type="entry name" value="TBP_dom_sf"/>
</dbReference>
<dbReference type="InterPro" id="IPR026739">
    <property type="entry name" value="AP_beta"/>
</dbReference>
<keyword evidence="5" id="KW-0472">Membrane</keyword>
<dbReference type="Proteomes" id="UP001143981">
    <property type="component" value="Unassembled WGS sequence"/>
</dbReference>
<dbReference type="SUPFAM" id="SSF49348">
    <property type="entry name" value="Clathrin adaptor appendage domain"/>
    <property type="match status" value="1"/>
</dbReference>
<keyword evidence="3" id="KW-0813">Transport</keyword>
<dbReference type="EMBL" id="JANBOI010000261">
    <property type="protein sequence ID" value="KAJ1732068.1"/>
    <property type="molecule type" value="Genomic_DNA"/>
</dbReference>
<evidence type="ECO:0000256" key="6">
    <source>
        <dbReference type="SAM" id="MobiDB-lite"/>
    </source>
</evidence>
<evidence type="ECO:0000259" key="7">
    <source>
        <dbReference type="SMART" id="SM00809"/>
    </source>
</evidence>
<dbReference type="FunFam" id="2.60.40.1150:FF:000002">
    <property type="entry name" value="Beta-adaptin-like protein C"/>
    <property type="match status" value="1"/>
</dbReference>
<dbReference type="GO" id="GO:0030131">
    <property type="term" value="C:clathrin adaptor complex"/>
    <property type="evidence" value="ECO:0007669"/>
    <property type="project" value="InterPro"/>
</dbReference>
<organism evidence="9 10">
    <name type="scientific">Coemansia biformis</name>
    <dbReference type="NCBI Taxonomy" id="1286918"/>
    <lineage>
        <taxon>Eukaryota</taxon>
        <taxon>Fungi</taxon>
        <taxon>Fungi incertae sedis</taxon>
        <taxon>Zoopagomycota</taxon>
        <taxon>Kickxellomycotina</taxon>
        <taxon>Kickxellomycetes</taxon>
        <taxon>Kickxellales</taxon>
        <taxon>Kickxellaceae</taxon>
        <taxon>Coemansia</taxon>
    </lineage>
</organism>
<evidence type="ECO:0000256" key="5">
    <source>
        <dbReference type="ARBA" id="ARBA00023136"/>
    </source>
</evidence>
<evidence type="ECO:0000256" key="2">
    <source>
        <dbReference type="ARBA" id="ARBA00006613"/>
    </source>
</evidence>
<feature type="domain" description="Beta-adaptin appendage C-terminal subdomain" evidence="8">
    <location>
        <begin position="1141"/>
        <end position="1252"/>
    </location>
</feature>
<dbReference type="SMART" id="SM00809">
    <property type="entry name" value="Alpha_adaptinC2"/>
    <property type="match status" value="1"/>
</dbReference>
<sequence length="1254" mass="133871">MPMVDRKVHDLRAELTSDKKDPRYQRKKVAMKKVVANMTMGNDMSPLFREVIACMGIPDLEVKKMVYLFLINYARARAEIANHAASSFEDDVNDANPLIRAMAIRTMGYIYVERVIEGLIDPLRHCLRDRDPYVRKTAAMAVLKLYMFDRSLVEEERFLDMLKDLLADSNPSVVANAVAALTEVSERSPHIKLKLNMKIAGKLITALNECNEWGQIYIIESLMYVTPQSSDDAETVIERILPRLQHGNSGVVLACVKVIAYMMNYVAQVEVLEPILRKLSPPLVTLLNSGPEVQFITLRNIQLLLQRWPTVLQNQLRAFFCKYDDPIYVKLAKLEVILSLTTEENARVMLTELTEYATEIDIDFVRKAVRSIGRIAIKIELAADRCVHALLGLIQTKVSYVVQEAIIVLRDIFRKYPNRYESTIGALCDNLDTLDEPEARAAMIWIIGQYSDRIENSDEVLGKFLETFLDDPAEVQLALLTAIVKLFIKRPTAGQDLVPKVLKWATEDVDSPDIRDRGFIYWRLLSTDPEMARAVVLSERPEISAEGERLDMPLLEELLLQIGSLASIHRKPPTTFIPFAKRRVLGASPALTRLTIAPPPVSRLPRSSTVPAGQPAAKPADGSQGADAQAPATSRSNSAHLSSSLLDVGGAGAAAGQSNPYISDVTPGPMPNNDAVLIDLMSMDYDEDPGQSDMAIGTGGMYGFNANFGTSGMNLASLDMVSAGSSTGASGSRGGHADTSGWIIGGNRSGASGAAPDSQMLNSAFDAAGLDALSNIPTSASSAAATWSAATWSAGNRSPAPELTRQFTSAFDLAAAGSAPGLAPAAPVRSMTAPTAHLAGLANSGSQQGSSRLVASPPSMAATSTSPFGMSPFGMSPFPQALSPESATFAARNSADPFYASSSFTTPTSAHPLLSSGAGSEFASAPSLPTADPLWGLAKSASLPPESAAAAAAAVYTSAVALPATSAAFAGTATSAAHQRDMNELAAKMHNTALFGGLGGQTGNGASGGAAGSEAAVSANAPYVPARRVLLEAQQAQGLEILGTFARRGGQIQMDLSFGNKSGMAIGDFAIQFNKNTFGIMPSAALGVGMLAPMSATETSLPLVVGGPTMAMQPPTNIQIAVKSTAGIFYFQTQYSLHILLEESGRCDQGLFLRMWKTIPESGQGVHTIHGLRFASMEDMCNKLNMNNVFTVAQRSVGGATHFYTTSKLCDGSMFFSEIKVADNLQIAVVTTRSSNVHAIGLYQAAVSDICTAA</sequence>
<dbReference type="InterPro" id="IPR008152">
    <property type="entry name" value="Clathrin_a/b/g-adaptin_app_Ig"/>
</dbReference>
<dbReference type="SUPFAM" id="SSF48371">
    <property type="entry name" value="ARM repeat"/>
    <property type="match status" value="1"/>
</dbReference>
<proteinExistence type="inferred from homology"/>
<dbReference type="GO" id="GO:0016192">
    <property type="term" value="P:vesicle-mediated transport"/>
    <property type="evidence" value="ECO:0007669"/>
    <property type="project" value="InterPro"/>
</dbReference>
<gene>
    <name evidence="9" type="ORF">LPJ61_002223</name>
</gene>
<dbReference type="Pfam" id="PF09066">
    <property type="entry name" value="B2-adapt-app_C"/>
    <property type="match status" value="1"/>
</dbReference>